<reference evidence="7 8" key="1">
    <citation type="journal article" date="2018" name="Mol. Biol. Evol.">
        <title>Analysis of the draft genome of the red seaweed Gracilariopsis chorda provides insights into genome size evolution in Rhodophyta.</title>
        <authorList>
            <person name="Lee J."/>
            <person name="Yang E.C."/>
            <person name="Graf L."/>
            <person name="Yang J.H."/>
            <person name="Qiu H."/>
            <person name="Zel Zion U."/>
            <person name="Chan C.X."/>
            <person name="Stephens T.G."/>
            <person name="Weber A.P.M."/>
            <person name="Boo G.H."/>
            <person name="Boo S.M."/>
            <person name="Kim K.M."/>
            <person name="Shin Y."/>
            <person name="Jung M."/>
            <person name="Lee S.J."/>
            <person name="Yim H.S."/>
            <person name="Lee J.H."/>
            <person name="Bhattacharya D."/>
            <person name="Yoon H.S."/>
        </authorList>
    </citation>
    <scope>NUCLEOTIDE SEQUENCE [LARGE SCALE GENOMIC DNA]</scope>
    <source>
        <strain evidence="7 8">SKKU-2015</strain>
        <tissue evidence="7">Whole body</tissue>
    </source>
</reference>
<dbReference type="Proteomes" id="UP000247409">
    <property type="component" value="Unassembled WGS sequence"/>
</dbReference>
<evidence type="ECO:0000256" key="3">
    <source>
        <dbReference type="ARBA" id="ARBA00022741"/>
    </source>
</evidence>
<dbReference type="SUPFAM" id="SSF56112">
    <property type="entry name" value="Protein kinase-like (PK-like)"/>
    <property type="match status" value="1"/>
</dbReference>
<dbReference type="SMART" id="SM00220">
    <property type="entry name" value="S_TKc"/>
    <property type="match status" value="1"/>
</dbReference>
<dbReference type="OrthoDB" id="40902at2759"/>
<evidence type="ECO:0000256" key="2">
    <source>
        <dbReference type="ARBA" id="ARBA00022679"/>
    </source>
</evidence>
<dbReference type="GO" id="GO:0005524">
    <property type="term" value="F:ATP binding"/>
    <property type="evidence" value="ECO:0007669"/>
    <property type="project" value="UniProtKB-KW"/>
</dbReference>
<gene>
    <name evidence="7" type="ORF">BWQ96_00242</name>
</gene>
<accession>A0A2V3J801</accession>
<evidence type="ECO:0000256" key="1">
    <source>
        <dbReference type="ARBA" id="ARBA00022527"/>
    </source>
</evidence>
<keyword evidence="8" id="KW-1185">Reference proteome</keyword>
<dbReference type="EMBL" id="NBIV01000001">
    <property type="protein sequence ID" value="PXF50082.1"/>
    <property type="molecule type" value="Genomic_DNA"/>
</dbReference>
<keyword evidence="2" id="KW-0808">Transferase</keyword>
<keyword evidence="3" id="KW-0547">Nucleotide-binding</keyword>
<name>A0A2V3J801_9FLOR</name>
<dbReference type="CDD" id="cd05117">
    <property type="entry name" value="STKc_CAMK"/>
    <property type="match status" value="1"/>
</dbReference>
<dbReference type="InterPro" id="IPR000719">
    <property type="entry name" value="Prot_kinase_dom"/>
</dbReference>
<dbReference type="AlphaFoldDB" id="A0A2V3J801"/>
<keyword evidence="1" id="KW-0723">Serine/threonine-protein kinase</keyword>
<keyword evidence="4 7" id="KW-0418">Kinase</keyword>
<evidence type="ECO:0000256" key="4">
    <source>
        <dbReference type="ARBA" id="ARBA00022777"/>
    </source>
</evidence>
<dbReference type="InterPro" id="IPR050205">
    <property type="entry name" value="CDPK_Ser/Thr_kinases"/>
</dbReference>
<dbReference type="STRING" id="448386.A0A2V3J801"/>
<organism evidence="7 8">
    <name type="scientific">Gracilariopsis chorda</name>
    <dbReference type="NCBI Taxonomy" id="448386"/>
    <lineage>
        <taxon>Eukaryota</taxon>
        <taxon>Rhodophyta</taxon>
        <taxon>Florideophyceae</taxon>
        <taxon>Rhodymeniophycidae</taxon>
        <taxon>Gracilariales</taxon>
        <taxon>Gracilariaceae</taxon>
        <taxon>Gracilariopsis</taxon>
    </lineage>
</organism>
<dbReference type="FunFam" id="1.10.510.10:FF:000571">
    <property type="entry name" value="Maternal embryonic leucine zipper kinase"/>
    <property type="match status" value="1"/>
</dbReference>
<dbReference type="InterPro" id="IPR011009">
    <property type="entry name" value="Kinase-like_dom_sf"/>
</dbReference>
<proteinExistence type="predicted"/>
<evidence type="ECO:0000313" key="8">
    <source>
        <dbReference type="Proteomes" id="UP000247409"/>
    </source>
</evidence>
<feature type="domain" description="Protein kinase" evidence="6">
    <location>
        <begin position="115"/>
        <end position="384"/>
    </location>
</feature>
<sequence length="389" mass="43759">MSHLRYGIVGLRAGYLRQDSRPLAFIPIKAVRYARLEGTRLSLAKGPYGEVIWSFDIAGNVIETNADDRKLAIYILDSQRRKRRVMLLSALDDKSFARWSAWLVRASKSVLEMHYTMDRLISKGAFARVVLGNDLHTREQVAIKLIEKSNAPPSERKYYEREVKIMQTLSHPNIVQCFDVFDNRLRTRIVMEYIQGGTLSDIISDTKTPMPESTARRLMLDILCGVEYLHDMNTVHRDLKPDNCLLTSANPLEATVKLSDFGLSNFVAENGRQPCYPSDEHGVYTSAVGSPGFVAPEIFAARYGTAVDIWSCGVILYMLLSGGIMPFRGKSPSEIIVHAKKGDFGFENAIPQCSAAAKDLVRGLLNVDEKQRLTAKQALGHRWFREKNS</sequence>
<dbReference type="PROSITE" id="PS50011">
    <property type="entry name" value="PROTEIN_KINASE_DOM"/>
    <property type="match status" value="1"/>
</dbReference>
<dbReference type="Pfam" id="PF00069">
    <property type="entry name" value="Pkinase"/>
    <property type="match status" value="1"/>
</dbReference>
<dbReference type="GO" id="GO:0004674">
    <property type="term" value="F:protein serine/threonine kinase activity"/>
    <property type="evidence" value="ECO:0007669"/>
    <property type="project" value="UniProtKB-KW"/>
</dbReference>
<comment type="caution">
    <text evidence="7">The sequence shown here is derived from an EMBL/GenBank/DDBJ whole genome shotgun (WGS) entry which is preliminary data.</text>
</comment>
<evidence type="ECO:0000313" key="7">
    <source>
        <dbReference type="EMBL" id="PXF50082.1"/>
    </source>
</evidence>
<keyword evidence="5" id="KW-0067">ATP-binding</keyword>
<protein>
    <submittedName>
        <fullName evidence="7">Calcium/calmodulin-dependent protein kinase type 1</fullName>
    </submittedName>
</protein>
<evidence type="ECO:0000259" key="6">
    <source>
        <dbReference type="PROSITE" id="PS50011"/>
    </source>
</evidence>
<dbReference type="PANTHER" id="PTHR24349">
    <property type="entry name" value="SERINE/THREONINE-PROTEIN KINASE"/>
    <property type="match status" value="1"/>
</dbReference>
<dbReference type="Gene3D" id="1.10.510.10">
    <property type="entry name" value="Transferase(Phosphotransferase) domain 1"/>
    <property type="match status" value="1"/>
</dbReference>
<evidence type="ECO:0000256" key="5">
    <source>
        <dbReference type="ARBA" id="ARBA00022840"/>
    </source>
</evidence>